<accession>A0A154ICZ5</accession>
<dbReference type="Gene3D" id="3.40.630.30">
    <property type="match status" value="1"/>
</dbReference>
<proteinExistence type="predicted"/>
<dbReference type="RefSeq" id="WP_062943710.1">
    <property type="nucleotide sequence ID" value="NZ_CP171844.1"/>
</dbReference>
<dbReference type="SUPFAM" id="SSF55729">
    <property type="entry name" value="Acyl-CoA N-acyltransferases (Nat)"/>
    <property type="match status" value="1"/>
</dbReference>
<evidence type="ECO:0000259" key="1">
    <source>
        <dbReference type="PROSITE" id="PS51186"/>
    </source>
</evidence>
<dbReference type="GO" id="GO:0016747">
    <property type="term" value="F:acyltransferase activity, transferring groups other than amino-acyl groups"/>
    <property type="evidence" value="ECO:0007669"/>
    <property type="project" value="InterPro"/>
</dbReference>
<dbReference type="EMBL" id="LVYU01000114">
    <property type="protein sequence ID" value="KZA98464.1"/>
    <property type="molecule type" value="Genomic_DNA"/>
</dbReference>
<evidence type="ECO:0000313" key="2">
    <source>
        <dbReference type="EMBL" id="KZA98464.1"/>
    </source>
</evidence>
<dbReference type="InterPro" id="IPR016181">
    <property type="entry name" value="Acyl_CoA_acyltransferase"/>
</dbReference>
<name>A0A154ICZ5_RHILE</name>
<reference evidence="2" key="1">
    <citation type="submission" date="2016-03" db="EMBL/GenBank/DDBJ databases">
        <title>Microsymbionts genomes from the relict species Vavilovia formosa.</title>
        <authorList>
            <person name="Chirak E."/>
            <person name="Kimeklis A."/>
            <person name="Kopat V."/>
            <person name="Andronov E."/>
        </authorList>
    </citation>
    <scope>NUCLEOTIDE SEQUENCE [LARGE SCALE GENOMIC DNA]</scope>
    <source>
        <strain evidence="2">Vaf12</strain>
    </source>
</reference>
<dbReference type="InterPro" id="IPR000182">
    <property type="entry name" value="GNAT_dom"/>
</dbReference>
<protein>
    <submittedName>
        <fullName evidence="2">Acetyltransferase</fullName>
    </submittedName>
</protein>
<feature type="domain" description="N-acetyltransferase" evidence="1">
    <location>
        <begin position="1"/>
        <end position="146"/>
    </location>
</feature>
<sequence length="147" mass="15590">MGFDLNQQALEGHDDRLRSALAGAGLPVDDLTDAGRSFYRFSRGGETVGFGGLELYGETVLLRSIVVLSDQQGFGFGHAITLSLLDQAQRKGATAAYLLTETAAPFFQSLGFRPIARDEAPAEILTTRQAASLCPASAALMVRSLPA</sequence>
<dbReference type="AlphaFoldDB" id="A0A154ICZ5"/>
<gene>
    <name evidence="2" type="ORF">A4A59_26660</name>
</gene>
<dbReference type="Pfam" id="PF13508">
    <property type="entry name" value="Acetyltransf_7"/>
    <property type="match status" value="1"/>
</dbReference>
<organism evidence="2">
    <name type="scientific">Rhizobium leguminosarum</name>
    <dbReference type="NCBI Taxonomy" id="384"/>
    <lineage>
        <taxon>Bacteria</taxon>
        <taxon>Pseudomonadati</taxon>
        <taxon>Pseudomonadota</taxon>
        <taxon>Alphaproteobacteria</taxon>
        <taxon>Hyphomicrobiales</taxon>
        <taxon>Rhizobiaceae</taxon>
        <taxon>Rhizobium/Agrobacterium group</taxon>
        <taxon>Rhizobium</taxon>
    </lineage>
</organism>
<keyword evidence="2" id="KW-0808">Transferase</keyword>
<comment type="caution">
    <text evidence="2">The sequence shown here is derived from an EMBL/GenBank/DDBJ whole genome shotgun (WGS) entry which is preliminary data.</text>
</comment>
<dbReference type="NCBIfam" id="NF040501">
    <property type="entry name" value="resist_ArsN2"/>
    <property type="match status" value="1"/>
</dbReference>
<dbReference type="PROSITE" id="PS51186">
    <property type="entry name" value="GNAT"/>
    <property type="match status" value="1"/>
</dbReference>